<organism evidence="9 10">
    <name type="scientific">Parastrongyloides trichosuri</name>
    <name type="common">Possum-specific nematode worm</name>
    <dbReference type="NCBI Taxonomy" id="131310"/>
    <lineage>
        <taxon>Eukaryota</taxon>
        <taxon>Metazoa</taxon>
        <taxon>Ecdysozoa</taxon>
        <taxon>Nematoda</taxon>
        <taxon>Chromadorea</taxon>
        <taxon>Rhabditida</taxon>
        <taxon>Tylenchina</taxon>
        <taxon>Panagrolaimomorpha</taxon>
        <taxon>Strongyloidoidea</taxon>
        <taxon>Strongyloididae</taxon>
        <taxon>Parastrongyloides</taxon>
    </lineage>
</organism>
<dbReference type="WBParaSite" id="PTRK_0000796030.1">
    <property type="protein sequence ID" value="PTRK_0000796030.1"/>
    <property type="gene ID" value="PTRK_0000796030"/>
</dbReference>
<keyword evidence="6" id="KW-0472">Membrane</keyword>
<keyword evidence="1" id="KW-0645">Protease</keyword>
<dbReference type="GO" id="GO:0006508">
    <property type="term" value="P:proteolysis"/>
    <property type="evidence" value="ECO:0007669"/>
    <property type="project" value="UniProtKB-KW"/>
</dbReference>
<dbReference type="PANTHER" id="PTHR10127:SF780">
    <property type="entry name" value="METALLOENDOPEPTIDASE"/>
    <property type="match status" value="1"/>
</dbReference>
<evidence type="ECO:0000256" key="5">
    <source>
        <dbReference type="ARBA" id="ARBA00023049"/>
    </source>
</evidence>
<keyword evidence="2" id="KW-0479">Metal-binding</keyword>
<keyword evidence="5" id="KW-0482">Metalloprotease</keyword>
<accession>A0A0N4ZJ52</accession>
<reference evidence="10" key="1">
    <citation type="submission" date="2017-02" db="UniProtKB">
        <authorList>
            <consortium name="WormBaseParasite"/>
        </authorList>
    </citation>
    <scope>IDENTIFICATION</scope>
</reference>
<keyword evidence="6" id="KW-1133">Transmembrane helix</keyword>
<protein>
    <submittedName>
        <fullName evidence="10">EGF-like domain-containing protein</fullName>
    </submittedName>
</protein>
<evidence type="ECO:0000259" key="8">
    <source>
        <dbReference type="PROSITE" id="PS01186"/>
    </source>
</evidence>
<name>A0A0N4ZJ52_PARTI</name>
<keyword evidence="4" id="KW-0862">Zinc</keyword>
<dbReference type="PROSITE" id="PS01186">
    <property type="entry name" value="EGF_2"/>
    <property type="match status" value="1"/>
</dbReference>
<dbReference type="GO" id="GO:0046872">
    <property type="term" value="F:metal ion binding"/>
    <property type="evidence" value="ECO:0007669"/>
    <property type="project" value="UniProtKB-KW"/>
</dbReference>
<keyword evidence="6" id="KW-0812">Transmembrane</keyword>
<evidence type="ECO:0000256" key="2">
    <source>
        <dbReference type="ARBA" id="ARBA00022723"/>
    </source>
</evidence>
<keyword evidence="3" id="KW-0378">Hydrolase</keyword>
<evidence type="ECO:0000256" key="3">
    <source>
        <dbReference type="ARBA" id="ARBA00022801"/>
    </source>
</evidence>
<dbReference type="PROSITE" id="PS00022">
    <property type="entry name" value="EGF_1"/>
    <property type="match status" value="1"/>
</dbReference>
<keyword evidence="9" id="KW-1185">Reference proteome</keyword>
<evidence type="ECO:0000256" key="1">
    <source>
        <dbReference type="ARBA" id="ARBA00022670"/>
    </source>
</evidence>
<feature type="transmembrane region" description="Helical" evidence="6">
    <location>
        <begin position="6"/>
        <end position="23"/>
    </location>
</feature>
<evidence type="ECO:0000259" key="7">
    <source>
        <dbReference type="PROSITE" id="PS00022"/>
    </source>
</evidence>
<dbReference type="PANTHER" id="PTHR10127">
    <property type="entry name" value="DISCOIDIN, CUB, EGF, LAMININ , AND ZINC METALLOPROTEASE DOMAIN CONTAINING"/>
    <property type="match status" value="1"/>
</dbReference>
<dbReference type="AlphaFoldDB" id="A0A0N4ZJ52"/>
<evidence type="ECO:0000256" key="6">
    <source>
        <dbReference type="SAM" id="Phobius"/>
    </source>
</evidence>
<sequence length="362" mass="41694">MNVKLLTIIYAIFFILILFSIIISGKGKAPKGAVDVSKIIYYYVDLVINTTHVEEAINRIQNETCIRFKKSNKTLNRTSGINLFRNIECTLIYNIDNQSYSKDELINQFPCLRSSGYYERLISEKLGAINFEARKNRQEYFMGLKKIINASLIRKYYHGNFSSLQNFSDVMGKEFELRFHDFKRINEMYCKHNKNSSLECENNGYQDPRNSSICKCPYGFNGYNCSDLLISEKSLCNNITTFTANMSEQNISISGEKICTYRIISEGNKTLLIYLKNITMSQSPYPLFTSLCPENMSLEIKTKADKGYKGYCLCGKIRKHDIITNSSDVIIIYSGLNVSNSVDIYFKYQSLINNTRIEISKQ</sequence>
<dbReference type="InterPro" id="IPR000742">
    <property type="entry name" value="EGF"/>
</dbReference>
<dbReference type="Proteomes" id="UP000038045">
    <property type="component" value="Unplaced"/>
</dbReference>
<evidence type="ECO:0000256" key="4">
    <source>
        <dbReference type="ARBA" id="ARBA00022833"/>
    </source>
</evidence>
<proteinExistence type="predicted"/>
<dbReference type="GO" id="GO:0004222">
    <property type="term" value="F:metalloendopeptidase activity"/>
    <property type="evidence" value="ECO:0007669"/>
    <property type="project" value="TreeGrafter"/>
</dbReference>
<feature type="domain" description="EGF-like" evidence="7 8">
    <location>
        <begin position="214"/>
        <end position="225"/>
    </location>
</feature>
<evidence type="ECO:0000313" key="10">
    <source>
        <dbReference type="WBParaSite" id="PTRK_0000796030.1"/>
    </source>
</evidence>
<evidence type="ECO:0000313" key="9">
    <source>
        <dbReference type="Proteomes" id="UP000038045"/>
    </source>
</evidence>